<dbReference type="eggNOG" id="COG5373">
    <property type="taxonomic scope" value="Bacteria"/>
</dbReference>
<sequence length="414" mass="41925">MTRTDTFGTDTSGSDRPQNHLGFPGAETLMAAGRVTPPKAETVAAAQAVVRAAIERDADVAALTPAALTPAALTPAALTPAALTPAALTPAALTPAALTPAALTPAALTPAALTPAALTPAALTPAALTPAALTPAALTPAALTPAALTPATATPSAVRPRRRAGLAGLFFRPRVVVTALAAAVAAGVIAYPALTATDSAPSQPPRAASAKAFLNDMAQVAASAPATEAPYWKTTLNLTVPADGEKESTHTRYLDRKGKSTEVNPDGSTKVAFTARAYAVGDRTLGWNQLDKLPTDPKALASLLPTPNSADGKAKSTFDNATALLGESPARPELRAALYRVLAGLPGVEVAGPAKDATGRTGTALEWTTDSGTLRLIINPKTGDLLEETETAPRTGALQARYTYLTNAPADRIG</sequence>
<name>D7BVX2_STRBB</name>
<feature type="compositionally biased region" description="Basic and acidic residues" evidence="1">
    <location>
        <begin position="247"/>
        <end position="260"/>
    </location>
</feature>
<dbReference type="AlphaFoldDB" id="D7BVX2"/>
<evidence type="ECO:0000256" key="1">
    <source>
        <dbReference type="SAM" id="MobiDB-lite"/>
    </source>
</evidence>
<protein>
    <submittedName>
        <fullName evidence="2">Uncharacterized protein</fullName>
    </submittedName>
</protein>
<dbReference type="SUPFAM" id="SSF141571">
    <property type="entry name" value="Pentapeptide repeat-like"/>
    <property type="match status" value="1"/>
</dbReference>
<feature type="region of interest" description="Disordered" evidence="1">
    <location>
        <begin position="1"/>
        <end position="21"/>
    </location>
</feature>
<dbReference type="InterPro" id="IPR047789">
    <property type="entry name" value="CU044_5270-like"/>
</dbReference>
<feature type="region of interest" description="Disordered" evidence="1">
    <location>
        <begin position="247"/>
        <end position="267"/>
    </location>
</feature>
<keyword evidence="3" id="KW-1185">Reference proteome</keyword>
<dbReference type="HOGENOM" id="CLU_663759_0_0_11"/>
<accession>D7BVX2</accession>
<dbReference type="PANTHER" id="PTHR21523:SF14">
    <property type="entry name" value="EXPORTED REPETITIVE PROTEIN"/>
    <property type="match status" value="1"/>
</dbReference>
<dbReference type="STRING" id="749414.SBI_06581"/>
<dbReference type="PANTHER" id="PTHR21523">
    <property type="match status" value="1"/>
</dbReference>
<organism evidence="2 3">
    <name type="scientific">Streptomyces bingchenggensis (strain BCW-1)</name>
    <dbReference type="NCBI Taxonomy" id="749414"/>
    <lineage>
        <taxon>Bacteria</taxon>
        <taxon>Bacillati</taxon>
        <taxon>Actinomycetota</taxon>
        <taxon>Actinomycetes</taxon>
        <taxon>Kitasatosporales</taxon>
        <taxon>Streptomycetaceae</taxon>
        <taxon>Streptomyces</taxon>
    </lineage>
</organism>
<dbReference type="Proteomes" id="UP000000377">
    <property type="component" value="Chromosome"/>
</dbReference>
<dbReference type="KEGG" id="sbh:SBI_06581"/>
<dbReference type="Gene3D" id="2.160.20.80">
    <property type="entry name" value="E3 ubiquitin-protein ligase SopA"/>
    <property type="match status" value="1"/>
</dbReference>
<dbReference type="PATRIC" id="fig|749414.3.peg.6778"/>
<evidence type="ECO:0000313" key="2">
    <source>
        <dbReference type="EMBL" id="ADI09701.1"/>
    </source>
</evidence>
<reference evidence="2 3" key="1">
    <citation type="journal article" date="2010" name="J. Bacteriol.">
        <title>Genome sequence of the milbemycin-producing bacterium Streptomyces bingchenggensis.</title>
        <authorList>
            <person name="Wang X.J."/>
            <person name="Yan Y.J."/>
            <person name="Zhang B."/>
            <person name="An J."/>
            <person name="Wang J.J."/>
            <person name="Tian J."/>
            <person name="Jiang L."/>
            <person name="Chen Y.H."/>
            <person name="Huang S.X."/>
            <person name="Yin M."/>
            <person name="Zhang J."/>
            <person name="Gao A.L."/>
            <person name="Liu C.X."/>
            <person name="Zhu Z.X."/>
            <person name="Xiang W.S."/>
        </authorList>
    </citation>
    <scope>NUCLEOTIDE SEQUENCE [LARGE SCALE GENOMIC DNA]</scope>
    <source>
        <strain evidence="2 3">BCW-1</strain>
    </source>
</reference>
<proteinExistence type="predicted"/>
<dbReference type="EMBL" id="CP002047">
    <property type="protein sequence ID" value="ADI09701.1"/>
    <property type="molecule type" value="Genomic_DNA"/>
</dbReference>
<evidence type="ECO:0000313" key="3">
    <source>
        <dbReference type="Proteomes" id="UP000000377"/>
    </source>
</evidence>
<feature type="compositionally biased region" description="Low complexity" evidence="1">
    <location>
        <begin position="1"/>
        <end position="16"/>
    </location>
</feature>
<dbReference type="RefSeq" id="WP_014179151.1">
    <property type="nucleotide sequence ID" value="NC_016582.1"/>
</dbReference>
<dbReference type="NCBIfam" id="NF038083">
    <property type="entry name" value="CU044_5270_fam"/>
    <property type="match status" value="1"/>
</dbReference>
<gene>
    <name evidence="2" type="ordered locus">SBI_06581</name>
</gene>